<accession>A0A090EPM6</accession>
<dbReference type="EMBL" id="CCNB01000006">
    <property type="protein sequence ID" value="CDX30739.1"/>
    <property type="molecule type" value="Genomic_DNA"/>
</dbReference>
<evidence type="ECO:0000313" key="2">
    <source>
        <dbReference type="Proteomes" id="UP000046373"/>
    </source>
</evidence>
<dbReference type="Proteomes" id="UP000046373">
    <property type="component" value="Unassembled WGS sequence"/>
</dbReference>
<evidence type="ECO:0008006" key="3">
    <source>
        <dbReference type="Google" id="ProtNLM"/>
    </source>
</evidence>
<name>A0A090EPM6_MESPL</name>
<sequence>MCRNNFLFCSGVSSYRMVASASDGSTMPSGACCLFWARWFSSAQPFDASRDTGASRAGAFAFVSPVIAVLLGPWRGDRAVEITGMTVLLSAAFLALREPENRSQAG</sequence>
<protein>
    <recommendedName>
        <fullName evidence="3">EamA domain-containing protein</fullName>
    </recommendedName>
</protein>
<dbReference type="AlphaFoldDB" id="A0A090EPM6"/>
<gene>
    <name evidence="1" type="ORF">MPLDJ20_140020</name>
</gene>
<organism evidence="1 2">
    <name type="scientific">Mesorhizobium plurifarium</name>
    <dbReference type="NCBI Taxonomy" id="69974"/>
    <lineage>
        <taxon>Bacteria</taxon>
        <taxon>Pseudomonadati</taxon>
        <taxon>Pseudomonadota</taxon>
        <taxon>Alphaproteobacteria</taxon>
        <taxon>Hyphomicrobiales</taxon>
        <taxon>Phyllobacteriaceae</taxon>
        <taxon>Mesorhizobium</taxon>
    </lineage>
</organism>
<evidence type="ECO:0000313" key="1">
    <source>
        <dbReference type="EMBL" id="CDX30739.1"/>
    </source>
</evidence>
<reference evidence="1 2" key="1">
    <citation type="submission" date="2014-08" db="EMBL/GenBank/DDBJ databases">
        <authorList>
            <person name="Moulin Lionel"/>
        </authorList>
    </citation>
    <scope>NUCLEOTIDE SEQUENCE [LARGE SCALE GENOMIC DNA]</scope>
</reference>
<proteinExistence type="predicted"/>